<keyword evidence="3" id="KW-1185">Reference proteome</keyword>
<organism evidence="2 3">
    <name type="scientific">Paraburkholderia susongensis</name>
    <dbReference type="NCBI Taxonomy" id="1515439"/>
    <lineage>
        <taxon>Bacteria</taxon>
        <taxon>Pseudomonadati</taxon>
        <taxon>Pseudomonadota</taxon>
        <taxon>Betaproteobacteria</taxon>
        <taxon>Burkholderiales</taxon>
        <taxon>Burkholderiaceae</taxon>
        <taxon>Paraburkholderia</taxon>
    </lineage>
</organism>
<gene>
    <name evidence="2" type="ORF">SAMN06265784_118127</name>
</gene>
<evidence type="ECO:0000259" key="1">
    <source>
        <dbReference type="Pfam" id="PF13649"/>
    </source>
</evidence>
<keyword evidence="2" id="KW-0808">Transferase</keyword>
<protein>
    <submittedName>
        <fullName evidence="2">Phospholipid N-methyltransferase</fullName>
    </submittedName>
</protein>
<dbReference type="Pfam" id="PF13649">
    <property type="entry name" value="Methyltransf_25"/>
    <property type="match status" value="1"/>
</dbReference>
<dbReference type="InterPro" id="IPR029063">
    <property type="entry name" value="SAM-dependent_MTases_sf"/>
</dbReference>
<accession>A0A1X7M5J5</accession>
<proteinExistence type="predicted"/>
<dbReference type="STRING" id="1515439.SAMN06265784_118127"/>
<dbReference type="RefSeq" id="WP_085489632.1">
    <property type="nucleotide sequence ID" value="NZ_FXAT01000018.1"/>
</dbReference>
<reference evidence="3" key="1">
    <citation type="submission" date="2017-04" db="EMBL/GenBank/DDBJ databases">
        <authorList>
            <person name="Varghese N."/>
            <person name="Submissions S."/>
        </authorList>
    </citation>
    <scope>NUCLEOTIDE SEQUENCE [LARGE SCALE GENOMIC DNA]</scope>
    <source>
        <strain evidence="3">LMG 29540</strain>
    </source>
</reference>
<dbReference type="Gene3D" id="3.40.50.150">
    <property type="entry name" value="Vaccinia Virus protein VP39"/>
    <property type="match status" value="1"/>
</dbReference>
<dbReference type="InterPro" id="IPR041698">
    <property type="entry name" value="Methyltransf_25"/>
</dbReference>
<sequence length="201" mass="21622">MWGNPLQTSRLFAREWAAAPWSVGAICPSSRRLAVQIAREVPAGSGAVIELGGGTGAVTHALLTNGVPAGRLVVVERSAAFVQHLRKRFPDVPVMHADAACLARCLPRDLGVDAIVSCLPLRSLPGHEVEAVVDQWRQVLRPGGVVIQFSYDIRPARRMPDTGGDLVMQSSRIVWANLPPARIVTMQLRAQRNATSALIGD</sequence>
<dbReference type="GO" id="GO:0008168">
    <property type="term" value="F:methyltransferase activity"/>
    <property type="evidence" value="ECO:0007669"/>
    <property type="project" value="UniProtKB-KW"/>
</dbReference>
<dbReference type="SUPFAM" id="SSF53335">
    <property type="entry name" value="S-adenosyl-L-methionine-dependent methyltransferases"/>
    <property type="match status" value="1"/>
</dbReference>
<evidence type="ECO:0000313" key="2">
    <source>
        <dbReference type="EMBL" id="SMG60987.1"/>
    </source>
</evidence>
<evidence type="ECO:0000313" key="3">
    <source>
        <dbReference type="Proteomes" id="UP000193228"/>
    </source>
</evidence>
<keyword evidence="2" id="KW-0489">Methyltransferase</keyword>
<dbReference type="AlphaFoldDB" id="A0A1X7M5J5"/>
<name>A0A1X7M5J5_9BURK</name>
<dbReference type="CDD" id="cd02440">
    <property type="entry name" value="AdoMet_MTases"/>
    <property type="match status" value="1"/>
</dbReference>
<feature type="domain" description="Methyltransferase" evidence="1">
    <location>
        <begin position="48"/>
        <end position="144"/>
    </location>
</feature>
<dbReference type="OrthoDB" id="9805585at2"/>
<dbReference type="GO" id="GO:0032259">
    <property type="term" value="P:methylation"/>
    <property type="evidence" value="ECO:0007669"/>
    <property type="project" value="UniProtKB-KW"/>
</dbReference>
<dbReference type="Proteomes" id="UP000193228">
    <property type="component" value="Unassembled WGS sequence"/>
</dbReference>
<dbReference type="EMBL" id="FXAT01000018">
    <property type="protein sequence ID" value="SMG60987.1"/>
    <property type="molecule type" value="Genomic_DNA"/>
</dbReference>